<reference evidence="8 9" key="1">
    <citation type="submission" date="2019-08" db="EMBL/GenBank/DDBJ databases">
        <title>Draft genome sequences of two oriental melons (Cucumis melo L. var makuwa).</title>
        <authorList>
            <person name="Kwon S.-Y."/>
        </authorList>
    </citation>
    <scope>NUCLEOTIDE SEQUENCE [LARGE SCALE GENOMIC DNA]</scope>
    <source>
        <strain evidence="9">cv. SW 3</strain>
        <tissue evidence="8">Leaf</tissue>
    </source>
</reference>
<dbReference type="GO" id="GO:0016491">
    <property type="term" value="F:oxidoreductase activity"/>
    <property type="evidence" value="ECO:0007669"/>
    <property type="project" value="UniProtKB-KW"/>
</dbReference>
<evidence type="ECO:0000313" key="9">
    <source>
        <dbReference type="Proteomes" id="UP000321393"/>
    </source>
</evidence>
<accession>A0A5A7TPX0</accession>
<dbReference type="OrthoDB" id="416253at2759"/>
<evidence type="ECO:0000256" key="6">
    <source>
        <dbReference type="SAM" id="Phobius"/>
    </source>
</evidence>
<keyword evidence="6" id="KW-1133">Transmembrane helix</keyword>
<evidence type="ECO:0000259" key="7">
    <source>
        <dbReference type="Pfam" id="PF00248"/>
    </source>
</evidence>
<evidence type="ECO:0000256" key="2">
    <source>
        <dbReference type="ARBA" id="ARBA00022990"/>
    </source>
</evidence>
<name>A0A5A7TPX0_CUCMM</name>
<dbReference type="InterPro" id="IPR020471">
    <property type="entry name" value="AKR"/>
</dbReference>
<evidence type="ECO:0000256" key="5">
    <source>
        <dbReference type="PIRSR" id="PIRSR000097-3"/>
    </source>
</evidence>
<keyword evidence="2" id="KW-0007">Acetylation</keyword>
<dbReference type="Pfam" id="PF00248">
    <property type="entry name" value="Aldo_ket_red"/>
    <property type="match status" value="1"/>
</dbReference>
<keyword evidence="3" id="KW-0560">Oxidoreductase</keyword>
<keyword evidence="6" id="KW-0472">Membrane</keyword>
<comment type="caution">
    <text evidence="8">The sequence shown here is derived from an EMBL/GenBank/DDBJ whole genome shotgun (WGS) entry which is preliminary data.</text>
</comment>
<keyword evidence="6" id="KW-0812">Transmembrane</keyword>
<evidence type="ECO:0000256" key="3">
    <source>
        <dbReference type="ARBA" id="ARBA00023002"/>
    </source>
</evidence>
<dbReference type="FunFam" id="3.20.20.100:FF:000010">
    <property type="entry name" value="NADPH-dependent aldo-keto reductase, chloroplastic"/>
    <property type="match status" value="1"/>
</dbReference>
<dbReference type="EMBL" id="SSTE01014747">
    <property type="protein sequence ID" value="KAA0045174.1"/>
    <property type="molecule type" value="Genomic_DNA"/>
</dbReference>
<dbReference type="PROSITE" id="PS00063">
    <property type="entry name" value="ALDOKETO_REDUCTASE_3"/>
    <property type="match status" value="1"/>
</dbReference>
<evidence type="ECO:0000256" key="1">
    <source>
        <dbReference type="ARBA" id="ARBA00007905"/>
    </source>
</evidence>
<sequence>MASHISFFPLNTGANIPSLGLGTWQATDALLINAIATALKVLSFIFFYFFFFSSYFFIIISLCKLSVYCCCRSVIAILIVLNFMAMRKSKWERHLIMYYCLWQIGSVLKQLFEEGVVKREDLFITSKLWCSDHAPEDVPKALDRTLKDLQLDYLDLYLIHWPVRMKHGSTDFAPENLITPDIPSTWRAMEALFDSGKARAIGVSNFTIKKLGDLLEVARVPPSVNQVECHPLWQQDKLREYCKSKGIHLSGYSPLGSFGTASLFKGNDVLQNPILKEIADKLGKTPAQVALRWGLQKGHSVLPKSTSESRIKENFNIFDWSIPEDLLAKFSEFHQERVIKGDMFINENYVYRTVEELWDGEN</sequence>
<dbReference type="AlphaFoldDB" id="A0A5A7TPX0"/>
<dbReference type="InterPro" id="IPR018170">
    <property type="entry name" value="Aldo/ket_reductase_CS"/>
</dbReference>
<feature type="domain" description="NADP-dependent oxidoreductase" evidence="7">
    <location>
        <begin position="106"/>
        <end position="331"/>
    </location>
</feature>
<evidence type="ECO:0000313" key="8">
    <source>
        <dbReference type="EMBL" id="KAA0045174.1"/>
    </source>
</evidence>
<evidence type="ECO:0000256" key="4">
    <source>
        <dbReference type="PIRSR" id="PIRSR000097-2"/>
    </source>
</evidence>
<feature type="transmembrane region" description="Helical" evidence="6">
    <location>
        <begin position="65"/>
        <end position="85"/>
    </location>
</feature>
<dbReference type="PRINTS" id="PR00069">
    <property type="entry name" value="ALDKETRDTASE"/>
</dbReference>
<feature type="binding site" evidence="4">
    <location>
        <position position="160"/>
    </location>
    <ligand>
        <name>substrate</name>
    </ligand>
</feature>
<dbReference type="PROSITE" id="PS00062">
    <property type="entry name" value="ALDOKETO_REDUCTASE_2"/>
    <property type="match status" value="1"/>
</dbReference>
<dbReference type="Gene3D" id="3.20.20.100">
    <property type="entry name" value="NADP-dependent oxidoreductase domain"/>
    <property type="match status" value="1"/>
</dbReference>
<feature type="transmembrane region" description="Helical" evidence="6">
    <location>
        <begin position="41"/>
        <end position="59"/>
    </location>
</feature>
<dbReference type="SUPFAM" id="SSF51430">
    <property type="entry name" value="NAD(P)-linked oxidoreductase"/>
    <property type="match status" value="1"/>
</dbReference>
<proteinExistence type="inferred from homology"/>
<dbReference type="STRING" id="1194695.A0A5A7TPX0"/>
<dbReference type="Proteomes" id="UP000321393">
    <property type="component" value="Unassembled WGS sequence"/>
</dbReference>
<organism evidence="8 9">
    <name type="scientific">Cucumis melo var. makuwa</name>
    <name type="common">Oriental melon</name>
    <dbReference type="NCBI Taxonomy" id="1194695"/>
    <lineage>
        <taxon>Eukaryota</taxon>
        <taxon>Viridiplantae</taxon>
        <taxon>Streptophyta</taxon>
        <taxon>Embryophyta</taxon>
        <taxon>Tracheophyta</taxon>
        <taxon>Spermatophyta</taxon>
        <taxon>Magnoliopsida</taxon>
        <taxon>eudicotyledons</taxon>
        <taxon>Gunneridae</taxon>
        <taxon>Pentapetalae</taxon>
        <taxon>rosids</taxon>
        <taxon>fabids</taxon>
        <taxon>Cucurbitales</taxon>
        <taxon>Cucurbitaceae</taxon>
        <taxon>Benincaseae</taxon>
        <taxon>Cucumis</taxon>
    </lineage>
</organism>
<dbReference type="PANTHER" id="PTHR11732">
    <property type="entry name" value="ALDO/KETO REDUCTASE"/>
    <property type="match status" value="1"/>
</dbReference>
<dbReference type="PIRSF" id="PIRSF000097">
    <property type="entry name" value="AKR"/>
    <property type="match status" value="1"/>
</dbReference>
<gene>
    <name evidence="8" type="ORF">E6C27_scaffold30G001750</name>
</gene>
<dbReference type="InterPro" id="IPR023210">
    <property type="entry name" value="NADP_OxRdtase_dom"/>
</dbReference>
<comment type="similarity">
    <text evidence="1">Belongs to the aldo/keto reductase family.</text>
</comment>
<protein>
    <submittedName>
        <fullName evidence="8">Aldo-keto reductase family 4 member C9-like</fullName>
    </submittedName>
</protein>
<feature type="site" description="Lowers pKa of active site Tyr" evidence="5">
    <location>
        <position position="127"/>
    </location>
</feature>
<dbReference type="InterPro" id="IPR036812">
    <property type="entry name" value="NAD(P)_OxRdtase_dom_sf"/>
</dbReference>